<gene>
    <name evidence="2" type="ORF">HETIRDRAFT_324916</name>
</gene>
<accession>W4JXN1</accession>
<dbReference type="KEGG" id="hir:HETIRDRAFT_324916"/>
<dbReference type="AlphaFoldDB" id="W4JXN1"/>
<evidence type="ECO:0000256" key="1">
    <source>
        <dbReference type="SAM" id="MobiDB-lite"/>
    </source>
</evidence>
<dbReference type="HOGENOM" id="CLU_759826_0_0_1"/>
<feature type="non-terminal residue" evidence="2">
    <location>
        <position position="1"/>
    </location>
</feature>
<proteinExistence type="predicted"/>
<evidence type="ECO:0000313" key="2">
    <source>
        <dbReference type="EMBL" id="ETW78322.1"/>
    </source>
</evidence>
<reference evidence="2 3" key="1">
    <citation type="journal article" date="2012" name="New Phytol.">
        <title>Insight into trade-off between wood decay and parasitism from the genome of a fungal forest pathogen.</title>
        <authorList>
            <person name="Olson A."/>
            <person name="Aerts A."/>
            <person name="Asiegbu F."/>
            <person name="Belbahri L."/>
            <person name="Bouzid O."/>
            <person name="Broberg A."/>
            <person name="Canback B."/>
            <person name="Coutinho P.M."/>
            <person name="Cullen D."/>
            <person name="Dalman K."/>
            <person name="Deflorio G."/>
            <person name="van Diepen L.T."/>
            <person name="Dunand C."/>
            <person name="Duplessis S."/>
            <person name="Durling M."/>
            <person name="Gonthier P."/>
            <person name="Grimwood J."/>
            <person name="Fossdal C.G."/>
            <person name="Hansson D."/>
            <person name="Henrissat B."/>
            <person name="Hietala A."/>
            <person name="Himmelstrand K."/>
            <person name="Hoffmeister D."/>
            <person name="Hogberg N."/>
            <person name="James T.Y."/>
            <person name="Karlsson M."/>
            <person name="Kohler A."/>
            <person name="Kues U."/>
            <person name="Lee Y.H."/>
            <person name="Lin Y.C."/>
            <person name="Lind M."/>
            <person name="Lindquist E."/>
            <person name="Lombard V."/>
            <person name="Lucas S."/>
            <person name="Lunden K."/>
            <person name="Morin E."/>
            <person name="Murat C."/>
            <person name="Park J."/>
            <person name="Raffaello T."/>
            <person name="Rouze P."/>
            <person name="Salamov A."/>
            <person name="Schmutz J."/>
            <person name="Solheim H."/>
            <person name="Stahlberg J."/>
            <person name="Velez H."/>
            <person name="de Vries R.P."/>
            <person name="Wiebenga A."/>
            <person name="Woodward S."/>
            <person name="Yakovlev I."/>
            <person name="Garbelotto M."/>
            <person name="Martin F."/>
            <person name="Grigoriev I.V."/>
            <person name="Stenlid J."/>
        </authorList>
    </citation>
    <scope>NUCLEOTIDE SEQUENCE [LARGE SCALE GENOMIC DNA]</scope>
    <source>
        <strain evidence="2 3">TC 32-1</strain>
    </source>
</reference>
<feature type="region of interest" description="Disordered" evidence="1">
    <location>
        <begin position="21"/>
        <end position="43"/>
    </location>
</feature>
<evidence type="ECO:0000313" key="3">
    <source>
        <dbReference type="Proteomes" id="UP000030671"/>
    </source>
</evidence>
<keyword evidence="3" id="KW-1185">Reference proteome</keyword>
<protein>
    <recommendedName>
        <fullName evidence="4">C2H2-type domain-containing protein</fullName>
    </recommendedName>
</protein>
<sequence>HPAPGTWVKQARILKYNGIATGLSNKPPSGIDPLDTPHSKPTQSALPIATMSYQGYQGQTGHREPYLSYPDQWATYSSTYGLPSWDHTYGYHQPVAHNMHPYASPGQYGESGRNDTPPSMGRVEARRHGNLQGAGLTMVYLFLSVGYHSPPMDPMASLPRYDVTPEFVWSESTMRSHGRGSMAQAQTTQGIQHTPWRMSEVEAIQTNTNEFNNGGSMKCSAAAQPFAEGVLASVAGPSTSRIPPVPPSSTTDQATKSKGRVMECKSARGAKGRTQASAKAQILGKAVATKRTMPPGDGPWICHVEGQEYARYWEILRHKETTKGHDEYKGPCICVCGAEFTRSDAMSRHHKRSCPLRSRPSSHRR</sequence>
<feature type="region of interest" description="Disordered" evidence="1">
    <location>
        <begin position="238"/>
        <end position="261"/>
    </location>
</feature>
<dbReference type="InParanoid" id="W4JXN1"/>
<name>W4JXN1_HETIT</name>
<dbReference type="EMBL" id="KI925462">
    <property type="protein sequence ID" value="ETW78322.1"/>
    <property type="molecule type" value="Genomic_DNA"/>
</dbReference>
<dbReference type="GeneID" id="20671094"/>
<dbReference type="Proteomes" id="UP000030671">
    <property type="component" value="Unassembled WGS sequence"/>
</dbReference>
<evidence type="ECO:0008006" key="4">
    <source>
        <dbReference type="Google" id="ProtNLM"/>
    </source>
</evidence>
<dbReference type="RefSeq" id="XP_009550301.1">
    <property type="nucleotide sequence ID" value="XM_009552006.1"/>
</dbReference>
<organism evidence="2 3">
    <name type="scientific">Heterobasidion irregulare (strain TC 32-1)</name>
    <dbReference type="NCBI Taxonomy" id="747525"/>
    <lineage>
        <taxon>Eukaryota</taxon>
        <taxon>Fungi</taxon>
        <taxon>Dikarya</taxon>
        <taxon>Basidiomycota</taxon>
        <taxon>Agaricomycotina</taxon>
        <taxon>Agaricomycetes</taxon>
        <taxon>Russulales</taxon>
        <taxon>Bondarzewiaceae</taxon>
        <taxon>Heterobasidion</taxon>
        <taxon>Heterobasidion annosum species complex</taxon>
    </lineage>
</organism>